<proteinExistence type="predicted"/>
<gene>
    <name evidence="1" type="ORF">CCACVL1_01459</name>
</gene>
<evidence type="ECO:0000313" key="2">
    <source>
        <dbReference type="Proteomes" id="UP000188268"/>
    </source>
</evidence>
<protein>
    <submittedName>
        <fullName evidence="1">Uncharacterized protein</fullName>
    </submittedName>
</protein>
<dbReference type="EMBL" id="AWWV01004814">
    <property type="protein sequence ID" value="OMP06713.1"/>
    <property type="molecule type" value="Genomic_DNA"/>
</dbReference>
<dbReference type="Proteomes" id="UP000188268">
    <property type="component" value="Unassembled WGS sequence"/>
</dbReference>
<keyword evidence="2" id="KW-1185">Reference proteome</keyword>
<reference evidence="1 2" key="1">
    <citation type="submission" date="2013-09" db="EMBL/GenBank/DDBJ databases">
        <title>Corchorus capsularis genome sequencing.</title>
        <authorList>
            <person name="Alam M."/>
            <person name="Haque M.S."/>
            <person name="Islam M.S."/>
            <person name="Emdad E.M."/>
            <person name="Islam M.M."/>
            <person name="Ahmed B."/>
            <person name="Halim A."/>
            <person name="Hossen Q.M.M."/>
            <person name="Hossain M.Z."/>
            <person name="Ahmed R."/>
            <person name="Khan M.M."/>
            <person name="Islam R."/>
            <person name="Rashid M.M."/>
            <person name="Khan S.A."/>
            <person name="Rahman M.S."/>
            <person name="Alam M."/>
        </authorList>
    </citation>
    <scope>NUCLEOTIDE SEQUENCE [LARGE SCALE GENOMIC DNA]</scope>
    <source>
        <strain evidence="2">cv. CVL-1</strain>
        <tissue evidence="1">Whole seedling</tissue>
    </source>
</reference>
<sequence length="19" mass="2171">MENLSLIQKSLTSLSKKSY</sequence>
<accession>A0A1R3KHY8</accession>
<organism evidence="1 2">
    <name type="scientific">Corchorus capsularis</name>
    <name type="common">Jute</name>
    <dbReference type="NCBI Taxonomy" id="210143"/>
    <lineage>
        <taxon>Eukaryota</taxon>
        <taxon>Viridiplantae</taxon>
        <taxon>Streptophyta</taxon>
        <taxon>Embryophyta</taxon>
        <taxon>Tracheophyta</taxon>
        <taxon>Spermatophyta</taxon>
        <taxon>Magnoliopsida</taxon>
        <taxon>eudicotyledons</taxon>
        <taxon>Gunneridae</taxon>
        <taxon>Pentapetalae</taxon>
        <taxon>rosids</taxon>
        <taxon>malvids</taxon>
        <taxon>Malvales</taxon>
        <taxon>Malvaceae</taxon>
        <taxon>Grewioideae</taxon>
        <taxon>Apeibeae</taxon>
        <taxon>Corchorus</taxon>
    </lineage>
</organism>
<dbReference type="AlphaFoldDB" id="A0A1R3KHY8"/>
<comment type="caution">
    <text evidence="1">The sequence shown here is derived from an EMBL/GenBank/DDBJ whole genome shotgun (WGS) entry which is preliminary data.</text>
</comment>
<evidence type="ECO:0000313" key="1">
    <source>
        <dbReference type="EMBL" id="OMP06713.1"/>
    </source>
</evidence>
<name>A0A1R3KHY8_COCAP</name>